<evidence type="ECO:0000256" key="5">
    <source>
        <dbReference type="ARBA" id="ARBA00023065"/>
    </source>
</evidence>
<feature type="domain" description="Potassium channel" evidence="10">
    <location>
        <begin position="132"/>
        <end position="206"/>
    </location>
</feature>
<comment type="caution">
    <text evidence="11">The sequence shown here is derived from an EMBL/GenBank/DDBJ whole genome shotgun (WGS) entry which is preliminary data.</text>
</comment>
<dbReference type="InterPro" id="IPR028325">
    <property type="entry name" value="VG_K_chnl"/>
</dbReference>
<dbReference type="GO" id="GO:0001508">
    <property type="term" value="P:action potential"/>
    <property type="evidence" value="ECO:0007669"/>
    <property type="project" value="TreeGrafter"/>
</dbReference>
<feature type="transmembrane region" description="Helical" evidence="9">
    <location>
        <begin position="82"/>
        <end position="99"/>
    </location>
</feature>
<protein>
    <submittedName>
        <fullName evidence="11">Kef-type K+ transport systems HypotheticalNAD-bin ding component</fullName>
    </submittedName>
</protein>
<keyword evidence="3 9" id="KW-0812">Transmembrane</keyword>
<feature type="transmembrane region" description="Helical" evidence="9">
    <location>
        <begin position="48"/>
        <end position="70"/>
    </location>
</feature>
<evidence type="ECO:0000256" key="1">
    <source>
        <dbReference type="ARBA" id="ARBA00004141"/>
    </source>
</evidence>
<evidence type="ECO:0000259" key="10">
    <source>
        <dbReference type="Pfam" id="PF07885"/>
    </source>
</evidence>
<dbReference type="AlphaFoldDB" id="A0AAV2W2Y9"/>
<evidence type="ECO:0000256" key="8">
    <source>
        <dbReference type="SAM" id="MobiDB-lite"/>
    </source>
</evidence>
<dbReference type="EMBL" id="CBUQ010000005">
    <property type="protein sequence ID" value="CDI67035.1"/>
    <property type="molecule type" value="Genomic_DNA"/>
</dbReference>
<dbReference type="Gene3D" id="1.20.5.110">
    <property type="match status" value="1"/>
</dbReference>
<name>A0AAV2W2Y9_9BIFI</name>
<feature type="transmembrane region" description="Helical" evidence="9">
    <location>
        <begin position="20"/>
        <end position="41"/>
    </location>
</feature>
<dbReference type="GO" id="GO:0008076">
    <property type="term" value="C:voltage-gated potassium channel complex"/>
    <property type="evidence" value="ECO:0007669"/>
    <property type="project" value="InterPro"/>
</dbReference>
<feature type="compositionally biased region" description="Polar residues" evidence="8">
    <location>
        <begin position="225"/>
        <end position="242"/>
    </location>
</feature>
<feature type="transmembrane region" description="Helical" evidence="9">
    <location>
        <begin position="120"/>
        <end position="138"/>
    </location>
</feature>
<dbReference type="PANTHER" id="PTHR11537">
    <property type="entry name" value="VOLTAGE-GATED POTASSIUM CHANNEL"/>
    <property type="match status" value="1"/>
</dbReference>
<reference evidence="11 12" key="2">
    <citation type="submission" date="2015-01" db="EMBL/GenBank/DDBJ databases">
        <title>Genome sequence of a Bifidobacterium animalis strain.</title>
        <authorList>
            <person name="Bogovic-Matijasic B."/>
            <person name="Hacin B."/>
            <person name="Citar M."/>
            <person name="Svigelj K."/>
            <person name="Stempelj M."/>
            <person name="Rogelj I."/>
        </authorList>
    </citation>
    <scope>NUCLEOTIDE SEQUENCE [LARGE SCALE GENOMIC DNA]</scope>
    <source>
        <strain evidence="11 12">IM386</strain>
    </source>
</reference>
<dbReference type="GO" id="GO:0005249">
    <property type="term" value="F:voltage-gated potassium channel activity"/>
    <property type="evidence" value="ECO:0007669"/>
    <property type="project" value="InterPro"/>
</dbReference>
<comment type="subcellular location">
    <subcellularLocation>
        <location evidence="1">Membrane</location>
        <topology evidence="1">Multi-pass membrane protein</topology>
    </subcellularLocation>
</comment>
<dbReference type="PANTHER" id="PTHR11537:SF254">
    <property type="entry name" value="POTASSIUM VOLTAGE-GATED CHANNEL PROTEIN SHAB"/>
    <property type="match status" value="1"/>
</dbReference>
<evidence type="ECO:0000313" key="12">
    <source>
        <dbReference type="Proteomes" id="UP000035645"/>
    </source>
</evidence>
<dbReference type="Pfam" id="PF07885">
    <property type="entry name" value="Ion_trans_2"/>
    <property type="match status" value="1"/>
</dbReference>
<evidence type="ECO:0000256" key="9">
    <source>
        <dbReference type="SAM" id="Phobius"/>
    </source>
</evidence>
<keyword evidence="2" id="KW-0813">Transport</keyword>
<dbReference type="Proteomes" id="UP000035645">
    <property type="component" value="Unassembled WGS sequence"/>
</dbReference>
<reference evidence="11 12" key="1">
    <citation type="submission" date="2013-10" db="EMBL/GenBank/DDBJ databases">
        <authorList>
            <person name="Manrique M."/>
        </authorList>
    </citation>
    <scope>NUCLEOTIDE SEQUENCE [LARGE SCALE GENOMIC DNA]</scope>
    <source>
        <strain evidence="11 12">IM386</strain>
    </source>
</reference>
<dbReference type="Gene3D" id="1.10.287.70">
    <property type="match status" value="1"/>
</dbReference>
<dbReference type="RefSeq" id="WP_014698352.1">
    <property type="nucleotide sequence ID" value="NZ_CBUQ010000005.1"/>
</dbReference>
<feature type="compositionally biased region" description="Acidic residues" evidence="8">
    <location>
        <begin position="253"/>
        <end position="269"/>
    </location>
</feature>
<evidence type="ECO:0000256" key="3">
    <source>
        <dbReference type="ARBA" id="ARBA00022692"/>
    </source>
</evidence>
<keyword evidence="4 9" id="KW-1133">Transmembrane helix</keyword>
<evidence type="ECO:0000256" key="4">
    <source>
        <dbReference type="ARBA" id="ARBA00022989"/>
    </source>
</evidence>
<feature type="transmembrane region" description="Helical" evidence="9">
    <location>
        <begin position="182"/>
        <end position="207"/>
    </location>
</feature>
<feature type="region of interest" description="Disordered" evidence="8">
    <location>
        <begin position="221"/>
        <end position="269"/>
    </location>
</feature>
<keyword evidence="7" id="KW-0407">Ion channel</keyword>
<evidence type="ECO:0000313" key="11">
    <source>
        <dbReference type="EMBL" id="CDI67035.1"/>
    </source>
</evidence>
<keyword evidence="6 9" id="KW-0472">Membrane</keyword>
<accession>A0AAV2W2Y9</accession>
<sequence>MTARKSARRPGLTLHTWQHYTNAPMFVLSAFFLFAYSWQILAGTHTRLCNLVINLVWVLYGIDYAVSLYLAPNRWSWFKSNLILLITMILPMFQPLRLLRFVPMLHMFNRSAGTASRGRITLYAVAVVSMLIYVGALAEYSVEHKAPGATITSFPLSIWWAFVTVTTVGYGDVYPVTTLGRFIAIILMITGIAVIGIVSAMISSWVIDQVNVARQPMPPLAHTAKTATSGDAASKGTQGATQSVSSSSQEVREDFDAEDYTTGDEDIIDAPDPLKEEILGPNLNTAQSKIMQAELLRLTDSVNRLHNEIERMRRAERRHAHTSGQTTRKSKWRGDRSGHMPPHDSHEGDEPA</sequence>
<organism evidence="11 12">
    <name type="scientific">Bifidobacterium animalis subsp. animalis IM386</name>
    <dbReference type="NCBI Taxonomy" id="1402194"/>
    <lineage>
        <taxon>Bacteria</taxon>
        <taxon>Bacillati</taxon>
        <taxon>Actinomycetota</taxon>
        <taxon>Actinomycetes</taxon>
        <taxon>Bifidobacteriales</taxon>
        <taxon>Bifidobacteriaceae</taxon>
        <taxon>Bifidobacterium</taxon>
    </lineage>
</organism>
<dbReference type="InterPro" id="IPR013099">
    <property type="entry name" value="K_chnl_dom"/>
</dbReference>
<feature type="compositionally biased region" description="Basic and acidic residues" evidence="8">
    <location>
        <begin position="332"/>
        <end position="352"/>
    </location>
</feature>
<keyword evidence="5" id="KW-0406">Ion transport</keyword>
<feature type="transmembrane region" description="Helical" evidence="9">
    <location>
        <begin position="150"/>
        <end position="170"/>
    </location>
</feature>
<proteinExistence type="predicted"/>
<evidence type="ECO:0000256" key="2">
    <source>
        <dbReference type="ARBA" id="ARBA00022448"/>
    </source>
</evidence>
<evidence type="ECO:0000256" key="7">
    <source>
        <dbReference type="ARBA" id="ARBA00023303"/>
    </source>
</evidence>
<feature type="region of interest" description="Disordered" evidence="8">
    <location>
        <begin position="312"/>
        <end position="352"/>
    </location>
</feature>
<evidence type="ECO:0000256" key="6">
    <source>
        <dbReference type="ARBA" id="ARBA00023136"/>
    </source>
</evidence>
<dbReference type="SUPFAM" id="SSF81324">
    <property type="entry name" value="Voltage-gated potassium channels"/>
    <property type="match status" value="1"/>
</dbReference>
<gene>
    <name evidence="11" type="ORF">BANIM336_00344</name>
</gene>